<evidence type="ECO:0008006" key="4">
    <source>
        <dbReference type="Google" id="ProtNLM"/>
    </source>
</evidence>
<dbReference type="AlphaFoldDB" id="A0A6A6X4G9"/>
<name>A0A6A6X4G9_9PLEO</name>
<dbReference type="Proteomes" id="UP000799757">
    <property type="component" value="Unassembled WGS sequence"/>
</dbReference>
<keyword evidence="3" id="KW-1185">Reference proteome</keyword>
<evidence type="ECO:0000313" key="3">
    <source>
        <dbReference type="Proteomes" id="UP000799757"/>
    </source>
</evidence>
<feature type="region of interest" description="Disordered" evidence="1">
    <location>
        <begin position="75"/>
        <end position="95"/>
    </location>
</feature>
<organism evidence="2 3">
    <name type="scientific">Melanomma pulvis-pyrius CBS 109.77</name>
    <dbReference type="NCBI Taxonomy" id="1314802"/>
    <lineage>
        <taxon>Eukaryota</taxon>
        <taxon>Fungi</taxon>
        <taxon>Dikarya</taxon>
        <taxon>Ascomycota</taxon>
        <taxon>Pezizomycotina</taxon>
        <taxon>Dothideomycetes</taxon>
        <taxon>Pleosporomycetidae</taxon>
        <taxon>Pleosporales</taxon>
        <taxon>Melanommataceae</taxon>
        <taxon>Melanomma</taxon>
    </lineage>
</organism>
<evidence type="ECO:0000256" key="1">
    <source>
        <dbReference type="SAM" id="MobiDB-lite"/>
    </source>
</evidence>
<evidence type="ECO:0000313" key="2">
    <source>
        <dbReference type="EMBL" id="KAF2791222.1"/>
    </source>
</evidence>
<reference evidence="2" key="1">
    <citation type="journal article" date="2020" name="Stud. Mycol.">
        <title>101 Dothideomycetes genomes: a test case for predicting lifestyles and emergence of pathogens.</title>
        <authorList>
            <person name="Haridas S."/>
            <person name="Albert R."/>
            <person name="Binder M."/>
            <person name="Bloem J."/>
            <person name="Labutti K."/>
            <person name="Salamov A."/>
            <person name="Andreopoulos B."/>
            <person name="Baker S."/>
            <person name="Barry K."/>
            <person name="Bills G."/>
            <person name="Bluhm B."/>
            <person name="Cannon C."/>
            <person name="Castanera R."/>
            <person name="Culley D."/>
            <person name="Daum C."/>
            <person name="Ezra D."/>
            <person name="Gonzalez J."/>
            <person name="Henrissat B."/>
            <person name="Kuo A."/>
            <person name="Liang C."/>
            <person name="Lipzen A."/>
            <person name="Lutzoni F."/>
            <person name="Magnuson J."/>
            <person name="Mondo S."/>
            <person name="Nolan M."/>
            <person name="Ohm R."/>
            <person name="Pangilinan J."/>
            <person name="Park H.-J."/>
            <person name="Ramirez L."/>
            <person name="Alfaro M."/>
            <person name="Sun H."/>
            <person name="Tritt A."/>
            <person name="Yoshinaga Y."/>
            <person name="Zwiers L.-H."/>
            <person name="Turgeon B."/>
            <person name="Goodwin S."/>
            <person name="Spatafora J."/>
            <person name="Crous P."/>
            <person name="Grigoriev I."/>
        </authorList>
    </citation>
    <scope>NUCLEOTIDE SEQUENCE</scope>
    <source>
        <strain evidence="2">CBS 109.77</strain>
    </source>
</reference>
<accession>A0A6A6X4G9</accession>
<sequence>MASPQDIQSLLRFLAQDAKVPLAQAMGAVKQLTENGIITPADIAKSELGIIKSVFGDDKVTKQVLAAAKRISKKRGPGDASVATPVKKAKPSYGEPLSPAQFEDSLALPGVDLDETELSKAIVYTNRAPLVLAFAVTLLKYTMPEQPLSSRLSLAQAVVSVNSRTKAASLGLETGKSAEEEGWGDGQPVVNVMGREIRVMKRWGYQWDAKEEEGGTQETVKEEPSSTEEPALWGVDLEALKKSNGPVTVNSRHTSTSQLPIFTAQSARAYLLKSFYSPKPTSVNEESNPKKKKNASIVAEKERNLALLLSALELLFTSWSSVLTKDDLDKRAWGWYVRVRPEVESGVAGWGGKGNVKLSDILALRRPKG</sequence>
<proteinExistence type="predicted"/>
<dbReference type="EMBL" id="MU002031">
    <property type="protein sequence ID" value="KAF2791222.1"/>
    <property type="molecule type" value="Genomic_DNA"/>
</dbReference>
<dbReference type="OrthoDB" id="514070at2759"/>
<gene>
    <name evidence="2" type="ORF">K505DRAFT_376957</name>
</gene>
<protein>
    <recommendedName>
        <fullName evidence="4">Impact N-terminal domain-containing protein</fullName>
    </recommendedName>
</protein>